<comment type="similarity">
    <text evidence="1">In the N-terminal section; belongs to the zinc metallo-hydrolase group 3 family.</text>
</comment>
<dbReference type="InParanoid" id="G4Q4S3"/>
<evidence type="ECO:0000313" key="3">
    <source>
        <dbReference type="EMBL" id="AEQ21986.1"/>
    </source>
</evidence>
<dbReference type="SMART" id="SM00849">
    <property type="entry name" value="Lactamase_B"/>
    <property type="match status" value="1"/>
</dbReference>
<dbReference type="GO" id="GO:0009055">
    <property type="term" value="F:electron transfer activity"/>
    <property type="evidence" value="ECO:0007669"/>
    <property type="project" value="InterPro"/>
</dbReference>
<dbReference type="InterPro" id="IPR036866">
    <property type="entry name" value="RibonucZ/Hydroxyglut_hydro"/>
</dbReference>
<feature type="domain" description="Flavodoxin-like" evidence="2">
    <location>
        <begin position="306"/>
        <end position="446"/>
    </location>
</feature>
<dbReference type="InterPro" id="IPR029039">
    <property type="entry name" value="Flavoprotein-like_sf"/>
</dbReference>
<dbReference type="InterPro" id="IPR045761">
    <property type="entry name" value="ODP_dom"/>
</dbReference>
<dbReference type="PATRIC" id="fig|568816.4.peg.727"/>
<dbReference type="STRING" id="568816.Acin_0753"/>
<protein>
    <submittedName>
        <fullName evidence="3">Metallo-beta-lactamase</fullName>
    </submittedName>
</protein>
<dbReference type="GO" id="GO:0046872">
    <property type="term" value="F:metal ion binding"/>
    <property type="evidence" value="ECO:0007669"/>
    <property type="project" value="InterPro"/>
</dbReference>
<dbReference type="PIRSF" id="PIRSF005243">
    <property type="entry name" value="ROO"/>
    <property type="match status" value="1"/>
</dbReference>
<evidence type="ECO:0000256" key="1">
    <source>
        <dbReference type="ARBA" id="ARBA00007121"/>
    </source>
</evidence>
<dbReference type="KEGG" id="ain:Acin_0753"/>
<dbReference type="PROSITE" id="PS51257">
    <property type="entry name" value="PROKAR_LIPOPROTEIN"/>
    <property type="match status" value="1"/>
</dbReference>
<dbReference type="HOGENOM" id="CLU_017490_0_0_9"/>
<dbReference type="InterPro" id="IPR016440">
    <property type="entry name" value="Rubredoxin-O_OxRdtase"/>
</dbReference>
<dbReference type="PROSITE" id="PS50902">
    <property type="entry name" value="FLAVODOXIN_LIKE"/>
    <property type="match status" value="1"/>
</dbReference>
<dbReference type="SUPFAM" id="SSF56281">
    <property type="entry name" value="Metallo-hydrolase/oxidoreductase"/>
    <property type="match status" value="1"/>
</dbReference>
<dbReference type="Proteomes" id="UP000007093">
    <property type="component" value="Chromosome"/>
</dbReference>
<dbReference type="NCBIfam" id="NF008887">
    <property type="entry name" value="PRK11921.1"/>
    <property type="match status" value="1"/>
</dbReference>
<dbReference type="GO" id="GO:0010181">
    <property type="term" value="F:FMN binding"/>
    <property type="evidence" value="ECO:0007669"/>
    <property type="project" value="InterPro"/>
</dbReference>
<dbReference type="AlphaFoldDB" id="G4Q4S3"/>
<dbReference type="eggNOG" id="COG0426">
    <property type="taxonomic scope" value="Bacteria"/>
</dbReference>
<proteinExistence type="inferred from homology"/>
<dbReference type="PANTHER" id="PTHR43717">
    <property type="entry name" value="ANAEROBIC NITRIC OXIDE REDUCTASE FLAVORUBREDOXIN"/>
    <property type="match status" value="1"/>
</dbReference>
<dbReference type="InterPro" id="IPR008254">
    <property type="entry name" value="Flavodoxin/NO_synth"/>
</dbReference>
<dbReference type="SUPFAM" id="SSF52218">
    <property type="entry name" value="Flavoproteins"/>
    <property type="match status" value="1"/>
</dbReference>
<evidence type="ECO:0000259" key="2">
    <source>
        <dbReference type="PROSITE" id="PS50902"/>
    </source>
</evidence>
<dbReference type="PANTHER" id="PTHR43717:SF1">
    <property type="entry name" value="ANAEROBIC NITRIC OXIDE REDUCTASE FLAVORUBREDOXIN"/>
    <property type="match status" value="1"/>
</dbReference>
<sequence>MHPSRLLVFYAFVVWTTVLFACGTYTGSIKRRSLLVTMMKAAGDNLQHDKGVCLMAKKITDTVTWVGKVDWELNEFHGHEYSTEKGSSYNAYLIRDKKTVLMDTVWKPYDDEFVENLKKEIDLHQIDYIVMNHNENDHSGALPALMAEIPDTPIYCTKKGEAILRGLYHKDWNFVNVKTGDTLDLGTHQLIFIEAPMLHWPDTMFTYMTGENILFSNDGFGQHFASEDLFNDQADQAALYGEAMKYYANILNLYSPMVTRKIDEILAMNVPVSMICPSHGVIWRKDPLSIVKAYQKWAQAYQENQVTILYDTMWNATRRMAEKIAEGIKKADPTIVVKLFNTAVDDKNDMITEVFKSKAILVGSPTINYGFLSSIGSMMEMIRGLKFKNKKAAAFGSYGWSGDSVKQISELLDLAGFTVVNEGLKMLWMPDEKGLETCEQFGEDFVKSLNA</sequence>
<accession>G4Q4S3</accession>
<reference evidence="3 4" key="1">
    <citation type="journal article" date="2011" name="J. Bacteriol.">
        <title>Complete genome sequence of Acidaminococcus intestini RYC-MR95, a Gram-negative bacterium from the phylum Firmicutes.</title>
        <authorList>
            <person name="D'Auria G."/>
            <person name="Galan J.C."/>
            <person name="Rodriguez-Alcayna M."/>
            <person name="Moya A."/>
            <person name="Baquero F."/>
            <person name="Latorre A."/>
        </authorList>
    </citation>
    <scope>NUCLEOTIDE SEQUENCE [LARGE SCALE GENOMIC DNA]</scope>
    <source>
        <strain evidence="3 4">RyC-MR95</strain>
    </source>
</reference>
<dbReference type="InterPro" id="IPR001279">
    <property type="entry name" value="Metallo-B-lactamas"/>
</dbReference>
<dbReference type="CDD" id="cd07709">
    <property type="entry name" value="flavodiiron_proteins_MBL-fold"/>
    <property type="match status" value="1"/>
</dbReference>
<dbReference type="GO" id="GO:0016651">
    <property type="term" value="F:oxidoreductase activity, acting on NAD(P)H"/>
    <property type="evidence" value="ECO:0007669"/>
    <property type="project" value="UniProtKB-ARBA"/>
</dbReference>
<name>G4Q4S3_ACIIR</name>
<gene>
    <name evidence="3" type="ordered locus">Acin_0753</name>
</gene>
<organism evidence="3 4">
    <name type="scientific">Acidaminococcus intestini (strain RyC-MR95)</name>
    <dbReference type="NCBI Taxonomy" id="568816"/>
    <lineage>
        <taxon>Bacteria</taxon>
        <taxon>Bacillati</taxon>
        <taxon>Bacillota</taxon>
        <taxon>Negativicutes</taxon>
        <taxon>Acidaminococcales</taxon>
        <taxon>Acidaminococcaceae</taxon>
        <taxon>Acidaminococcus</taxon>
    </lineage>
</organism>
<dbReference type="EMBL" id="CP003058">
    <property type="protein sequence ID" value="AEQ21986.1"/>
    <property type="molecule type" value="Genomic_DNA"/>
</dbReference>
<dbReference type="Pfam" id="PF00258">
    <property type="entry name" value="Flavodoxin_1"/>
    <property type="match status" value="1"/>
</dbReference>
<evidence type="ECO:0000313" key="4">
    <source>
        <dbReference type="Proteomes" id="UP000007093"/>
    </source>
</evidence>
<keyword evidence="4" id="KW-1185">Reference proteome</keyword>
<dbReference type="Gene3D" id="3.40.50.360">
    <property type="match status" value="1"/>
</dbReference>
<dbReference type="Gene3D" id="3.60.15.10">
    <property type="entry name" value="Ribonuclease Z/Hydroxyacylglutathione hydrolase-like"/>
    <property type="match status" value="1"/>
</dbReference>
<dbReference type="Pfam" id="PF19583">
    <property type="entry name" value="ODP"/>
    <property type="match status" value="1"/>
</dbReference>